<dbReference type="EMBL" id="JAFHKR010000037">
    <property type="protein sequence ID" value="MBN3553297.1"/>
    <property type="molecule type" value="Genomic_DNA"/>
</dbReference>
<reference evidence="1 2" key="1">
    <citation type="submission" date="2021-01" db="EMBL/GenBank/DDBJ databases">
        <title>Genome Sequencing of Type Strains.</title>
        <authorList>
            <person name="Lemaire J.F."/>
            <person name="Inderbitzin P."/>
            <person name="Collins S.B."/>
            <person name="Wespe N."/>
            <person name="Knight-Connoni V."/>
        </authorList>
    </citation>
    <scope>NUCLEOTIDE SEQUENCE [LARGE SCALE GENOMIC DNA]</scope>
    <source>
        <strain evidence="1 2">DSM 23009</strain>
    </source>
</reference>
<dbReference type="RefSeq" id="WP_205724508.1">
    <property type="nucleotide sequence ID" value="NZ_JAFHKR010000037.1"/>
</dbReference>
<evidence type="ECO:0000313" key="1">
    <source>
        <dbReference type="EMBL" id="MBN3553297.1"/>
    </source>
</evidence>
<keyword evidence="2" id="KW-1185">Reference proteome</keyword>
<gene>
    <name evidence="1" type="ORF">JYA63_03400</name>
</gene>
<evidence type="ECO:0000313" key="2">
    <source>
        <dbReference type="Proteomes" id="UP001296923"/>
    </source>
</evidence>
<sequence length="219" mass="25914">MKSADEFLSDIEGFRTPEEMEVYFEEKKREIHLDDDYYQLSLLKKGLFKELLEEFYPMYCFSRSRFFENNSKVKIVIGNQGYDGLILKQDGTQQKFELTTYVNGKWEFEDAKRLIKNGLGDTRFGDGKSLKYRSKEYLKQVTESFKKKSLKNYSGVNLLFIVNTFWYFEVYDNSSKSFIDELINEIKLLTFKAEGIYLMVLNNQDVSQIDNNIYDLSNV</sequence>
<proteinExistence type="predicted"/>
<organism evidence="1 2">
    <name type="scientific">Fictibacillus nanhaiensis</name>
    <dbReference type="NCBI Taxonomy" id="742169"/>
    <lineage>
        <taxon>Bacteria</taxon>
        <taxon>Bacillati</taxon>
        <taxon>Bacillota</taxon>
        <taxon>Bacilli</taxon>
        <taxon>Bacillales</taxon>
        <taxon>Fictibacillaceae</taxon>
        <taxon>Fictibacillus</taxon>
    </lineage>
</organism>
<accession>A0ABS2ZMA1</accession>
<protein>
    <submittedName>
        <fullName evidence="1">Uncharacterized protein</fullName>
    </submittedName>
</protein>
<name>A0ABS2ZMA1_9BACL</name>
<dbReference type="Proteomes" id="UP001296923">
    <property type="component" value="Unassembled WGS sequence"/>
</dbReference>
<comment type="caution">
    <text evidence="1">The sequence shown here is derived from an EMBL/GenBank/DDBJ whole genome shotgun (WGS) entry which is preliminary data.</text>
</comment>